<evidence type="ECO:0000256" key="2">
    <source>
        <dbReference type="ARBA" id="ARBA00005227"/>
    </source>
</evidence>
<dbReference type="AlphaFoldDB" id="A0AAN5C439"/>
<evidence type="ECO:0000256" key="8">
    <source>
        <dbReference type="RuleBase" id="RU363079"/>
    </source>
</evidence>
<comment type="subcellular location">
    <subcellularLocation>
        <location evidence="1">Cytoplasmic vesicle</location>
        <location evidence="1">Autophagosome membrane</location>
        <topology evidence="1">Multi-pass membrane protein</topology>
    </subcellularLocation>
</comment>
<feature type="transmembrane region" description="Helical" evidence="8">
    <location>
        <begin position="526"/>
        <end position="550"/>
    </location>
</feature>
<feature type="transmembrane region" description="Helical" evidence="8">
    <location>
        <begin position="399"/>
        <end position="426"/>
    </location>
</feature>
<evidence type="ECO:0000256" key="5">
    <source>
        <dbReference type="ARBA" id="ARBA00022989"/>
    </source>
</evidence>
<evidence type="ECO:0000256" key="4">
    <source>
        <dbReference type="ARBA" id="ARBA00022729"/>
    </source>
</evidence>
<feature type="signal peptide" evidence="8">
    <location>
        <begin position="1"/>
        <end position="19"/>
    </location>
</feature>
<dbReference type="Pfam" id="PF02990">
    <property type="entry name" value="EMP70"/>
    <property type="match status" value="1"/>
</dbReference>
<dbReference type="EMBL" id="BTRK01000001">
    <property type="protein sequence ID" value="GMR29960.1"/>
    <property type="molecule type" value="Genomic_DNA"/>
</dbReference>
<feature type="transmembrane region" description="Helical" evidence="8">
    <location>
        <begin position="570"/>
        <end position="595"/>
    </location>
</feature>
<dbReference type="Proteomes" id="UP001328107">
    <property type="component" value="Unassembled WGS sequence"/>
</dbReference>
<proteinExistence type="inferred from homology"/>
<sequence length="601" mass="65538">ASMVSVSMWLLAAAAATRCCTVAAYGEYKEGDPVPVYVNKVGPYENPHETYHYYSLPLCRPEKIIHHSLSLGQVLDGDRMADSAFDIKFKQPSTFRSLCGKQRLSGADAVALAEAIEKMYYAELIIDDLKVHHFLGSVLEEPTVFPHTHRVFLYTHYEFELEHNEGHVIAVHLRMNRSSMIELHHDTEASVDIGYSVKWRQTSTPVGSRSLSSSSSSSTFFAASRAGAVHWLSITGSLLLVGMLVTTVGFIVASAVKRDLTRYNKLGDEERDDYDDLALDNGWKTVAGDVFRPPGYPMALSAVLGAGAQLLILAAALLLIGTTEVVAVHNHGLLHSLCVVVYALTSGIAGYVSSHKYQALDGKRWIANINLTSLVFVAPLAAAWAFSNTVAWIYGSTQALPWTTVVALVAIWGLVGYPLTVIGGLLGRAVRAGKGSSAPFRTRTIARELPHESCTRRTPMQALIGGFLPFSAIAVELSYIYSTMWGRETYTLYGVVTIVFCILIVVTACCSIGLTYLQLAGENYHWWWRSTLIGGSIAVYMFVYGVAFLLHSTSMGGVLQLTQFVTHLSLLCYAAALACGTISHVAAATFVQYIYSSVKSD</sequence>
<dbReference type="GO" id="GO:0000421">
    <property type="term" value="C:autophagosome membrane"/>
    <property type="evidence" value="ECO:0007669"/>
    <property type="project" value="UniProtKB-SubCell"/>
</dbReference>
<evidence type="ECO:0000256" key="1">
    <source>
        <dbReference type="ARBA" id="ARBA00004542"/>
    </source>
</evidence>
<accession>A0AAN5C439</accession>
<feature type="transmembrane region" description="Helical" evidence="8">
    <location>
        <begin position="299"/>
        <end position="321"/>
    </location>
</feature>
<dbReference type="GO" id="GO:0072657">
    <property type="term" value="P:protein localization to membrane"/>
    <property type="evidence" value="ECO:0007669"/>
    <property type="project" value="TreeGrafter"/>
</dbReference>
<protein>
    <recommendedName>
        <fullName evidence="8">Transmembrane 9 superfamily member</fullName>
    </recommendedName>
</protein>
<dbReference type="PANTHER" id="PTHR10766">
    <property type="entry name" value="TRANSMEMBRANE 9 SUPERFAMILY PROTEIN"/>
    <property type="match status" value="1"/>
</dbReference>
<keyword evidence="4 8" id="KW-0732">Signal</keyword>
<evidence type="ECO:0000256" key="6">
    <source>
        <dbReference type="ARBA" id="ARBA00023136"/>
    </source>
</evidence>
<feature type="transmembrane region" description="Helical" evidence="8">
    <location>
        <begin position="365"/>
        <end position="387"/>
    </location>
</feature>
<comment type="similarity">
    <text evidence="2 8">Belongs to the nonaspanin (TM9SF) (TC 9.A.2) family.</text>
</comment>
<feature type="non-terminal residue" evidence="9">
    <location>
        <position position="1"/>
    </location>
</feature>
<evidence type="ECO:0000313" key="10">
    <source>
        <dbReference type="Proteomes" id="UP001328107"/>
    </source>
</evidence>
<evidence type="ECO:0000256" key="3">
    <source>
        <dbReference type="ARBA" id="ARBA00022692"/>
    </source>
</evidence>
<keyword evidence="3 8" id="KW-0812">Transmembrane</keyword>
<organism evidence="9 10">
    <name type="scientific">Pristionchus mayeri</name>
    <dbReference type="NCBI Taxonomy" id="1317129"/>
    <lineage>
        <taxon>Eukaryota</taxon>
        <taxon>Metazoa</taxon>
        <taxon>Ecdysozoa</taxon>
        <taxon>Nematoda</taxon>
        <taxon>Chromadorea</taxon>
        <taxon>Rhabditida</taxon>
        <taxon>Rhabditina</taxon>
        <taxon>Diplogasteromorpha</taxon>
        <taxon>Diplogasteroidea</taxon>
        <taxon>Neodiplogasteridae</taxon>
        <taxon>Pristionchus</taxon>
    </lineage>
</organism>
<dbReference type="PANTHER" id="PTHR10766:SF177">
    <property type="entry name" value="TRANSMEMBRANE 9 SUPERFAMILY MEMBER 1"/>
    <property type="match status" value="1"/>
</dbReference>
<evidence type="ECO:0000256" key="7">
    <source>
        <dbReference type="ARBA" id="ARBA00037688"/>
    </source>
</evidence>
<reference evidence="10" key="1">
    <citation type="submission" date="2022-10" db="EMBL/GenBank/DDBJ databases">
        <title>Genome assembly of Pristionchus species.</title>
        <authorList>
            <person name="Yoshida K."/>
            <person name="Sommer R.J."/>
        </authorList>
    </citation>
    <scope>NUCLEOTIDE SEQUENCE [LARGE SCALE GENOMIC DNA]</scope>
    <source>
        <strain evidence="10">RS5460</strain>
    </source>
</reference>
<feature type="transmembrane region" description="Helical" evidence="8">
    <location>
        <begin position="493"/>
        <end position="514"/>
    </location>
</feature>
<feature type="transmembrane region" description="Helical" evidence="8">
    <location>
        <begin position="333"/>
        <end position="353"/>
    </location>
</feature>
<keyword evidence="6 8" id="KW-0472">Membrane</keyword>
<evidence type="ECO:0000313" key="9">
    <source>
        <dbReference type="EMBL" id="GMR29960.1"/>
    </source>
</evidence>
<keyword evidence="5 8" id="KW-1133">Transmembrane helix</keyword>
<keyword evidence="10" id="KW-1185">Reference proteome</keyword>
<feature type="transmembrane region" description="Helical" evidence="8">
    <location>
        <begin position="231"/>
        <end position="256"/>
    </location>
</feature>
<dbReference type="InterPro" id="IPR004240">
    <property type="entry name" value="EMP70"/>
</dbReference>
<gene>
    <name evidence="9" type="ORF">PMAYCL1PPCAC_00155</name>
</gene>
<comment type="function">
    <text evidence="7">Plays an essential role in autophagy.</text>
</comment>
<feature type="chain" id="PRO_5042667371" description="Transmembrane 9 superfamily member" evidence="8">
    <location>
        <begin position="20"/>
        <end position="601"/>
    </location>
</feature>
<comment type="caution">
    <text evidence="9">The sequence shown here is derived from an EMBL/GenBank/DDBJ whole genome shotgun (WGS) entry which is preliminary data.</text>
</comment>
<name>A0AAN5C439_9BILA</name>
<feature type="transmembrane region" description="Helical" evidence="8">
    <location>
        <begin position="462"/>
        <end position="481"/>
    </location>
</feature>